<keyword evidence="3 5" id="KW-0732">Signal</keyword>
<reference evidence="7" key="2">
    <citation type="submission" date="2020-09" db="EMBL/GenBank/DDBJ databases">
        <authorList>
            <person name="Sun Q."/>
            <person name="Ohkuma M."/>
        </authorList>
    </citation>
    <scope>NUCLEOTIDE SEQUENCE</scope>
    <source>
        <strain evidence="7">JCM 19831</strain>
    </source>
</reference>
<comment type="caution">
    <text evidence="7">The sequence shown here is derived from an EMBL/GenBank/DDBJ whole genome shotgun (WGS) entry which is preliminary data.</text>
</comment>
<accession>A0A917UDW6</accession>
<feature type="signal peptide" evidence="5">
    <location>
        <begin position="1"/>
        <end position="34"/>
    </location>
</feature>
<proteinExistence type="inferred from homology"/>
<evidence type="ECO:0000313" key="7">
    <source>
        <dbReference type="EMBL" id="GGM86181.1"/>
    </source>
</evidence>
<evidence type="ECO:0000259" key="6">
    <source>
        <dbReference type="Pfam" id="PF13458"/>
    </source>
</evidence>
<dbReference type="Pfam" id="PF13458">
    <property type="entry name" value="Peripla_BP_6"/>
    <property type="match status" value="1"/>
</dbReference>
<dbReference type="Gene3D" id="3.40.50.2300">
    <property type="match status" value="2"/>
</dbReference>
<keyword evidence="4" id="KW-0029">Amino-acid transport</keyword>
<evidence type="ECO:0000256" key="3">
    <source>
        <dbReference type="ARBA" id="ARBA00022729"/>
    </source>
</evidence>
<evidence type="ECO:0000256" key="5">
    <source>
        <dbReference type="SAM" id="SignalP"/>
    </source>
</evidence>
<dbReference type="SUPFAM" id="SSF53822">
    <property type="entry name" value="Periplasmic binding protein-like I"/>
    <property type="match status" value="1"/>
</dbReference>
<dbReference type="PRINTS" id="PR00337">
    <property type="entry name" value="LEUILEVALBP"/>
</dbReference>
<evidence type="ECO:0000256" key="2">
    <source>
        <dbReference type="ARBA" id="ARBA00022448"/>
    </source>
</evidence>
<organism evidence="7 8">
    <name type="scientific">Dactylosporangium sucinum</name>
    <dbReference type="NCBI Taxonomy" id="1424081"/>
    <lineage>
        <taxon>Bacteria</taxon>
        <taxon>Bacillati</taxon>
        <taxon>Actinomycetota</taxon>
        <taxon>Actinomycetes</taxon>
        <taxon>Micromonosporales</taxon>
        <taxon>Micromonosporaceae</taxon>
        <taxon>Dactylosporangium</taxon>
    </lineage>
</organism>
<dbReference type="PROSITE" id="PS51257">
    <property type="entry name" value="PROKAR_LIPOPROTEIN"/>
    <property type="match status" value="1"/>
</dbReference>
<dbReference type="InterPro" id="IPR051010">
    <property type="entry name" value="BCAA_transport"/>
</dbReference>
<comment type="similarity">
    <text evidence="1">Belongs to the leucine-binding protein family.</text>
</comment>
<dbReference type="AlphaFoldDB" id="A0A917UDW6"/>
<dbReference type="PANTHER" id="PTHR30483">
    <property type="entry name" value="LEUCINE-SPECIFIC-BINDING PROTEIN"/>
    <property type="match status" value="1"/>
</dbReference>
<keyword evidence="2" id="KW-0813">Transport</keyword>
<feature type="domain" description="Leucine-binding protein" evidence="6">
    <location>
        <begin position="44"/>
        <end position="375"/>
    </location>
</feature>
<dbReference type="InterPro" id="IPR028081">
    <property type="entry name" value="Leu-bd"/>
</dbReference>
<dbReference type="Proteomes" id="UP000642070">
    <property type="component" value="Unassembled WGS sequence"/>
</dbReference>
<dbReference type="InterPro" id="IPR028082">
    <property type="entry name" value="Peripla_BP_I"/>
</dbReference>
<evidence type="ECO:0000256" key="4">
    <source>
        <dbReference type="ARBA" id="ARBA00022970"/>
    </source>
</evidence>
<dbReference type="EMBL" id="BMPI01000105">
    <property type="protein sequence ID" value="GGM86181.1"/>
    <property type="molecule type" value="Genomic_DNA"/>
</dbReference>
<name>A0A917UDW6_9ACTN</name>
<evidence type="ECO:0000313" key="8">
    <source>
        <dbReference type="Proteomes" id="UP000642070"/>
    </source>
</evidence>
<keyword evidence="8" id="KW-1185">Reference proteome</keyword>
<dbReference type="PANTHER" id="PTHR30483:SF6">
    <property type="entry name" value="PERIPLASMIC BINDING PROTEIN OF ABC TRANSPORTER FOR NATURAL AMINO ACIDS"/>
    <property type="match status" value="1"/>
</dbReference>
<dbReference type="InterPro" id="IPR000709">
    <property type="entry name" value="Leu_Ile_Val-bd"/>
</dbReference>
<gene>
    <name evidence="7" type="ORF">GCM10007977_105080</name>
</gene>
<dbReference type="CDD" id="cd06328">
    <property type="entry name" value="PBP1_SBP-like"/>
    <property type="match status" value="1"/>
</dbReference>
<reference evidence="7" key="1">
    <citation type="journal article" date="2014" name="Int. J. Syst. Evol. Microbiol.">
        <title>Complete genome sequence of Corynebacterium casei LMG S-19264T (=DSM 44701T), isolated from a smear-ripened cheese.</title>
        <authorList>
            <consortium name="US DOE Joint Genome Institute (JGI-PGF)"/>
            <person name="Walter F."/>
            <person name="Albersmeier A."/>
            <person name="Kalinowski J."/>
            <person name="Ruckert C."/>
        </authorList>
    </citation>
    <scope>NUCLEOTIDE SEQUENCE</scope>
    <source>
        <strain evidence="7">JCM 19831</strain>
    </source>
</reference>
<feature type="chain" id="PRO_5039672973" evidence="5">
    <location>
        <begin position="35"/>
        <end position="403"/>
    </location>
</feature>
<evidence type="ECO:0000256" key="1">
    <source>
        <dbReference type="ARBA" id="ARBA00010062"/>
    </source>
</evidence>
<dbReference type="GO" id="GO:0006865">
    <property type="term" value="P:amino acid transport"/>
    <property type="evidence" value="ECO:0007669"/>
    <property type="project" value="UniProtKB-KW"/>
</dbReference>
<protein>
    <submittedName>
        <fullName evidence="7">ABC transporter substrate-binding protein</fullName>
    </submittedName>
</protein>
<sequence>MIRQTSAPRRVVFAALGLTLAATFTAACSSPQEAAEEPAGDGAPIKVGLVYSQTGALASYGKQYIEGWKAGLAYATKGTGKVGNRPVEVKEVDDAGDPAKAVSAAKDLIGQGYKIIAGSTSSGVAGQVAPLAAQNKVLFISGPAATDAVTGINKYTFRSGRQSYQDVLAAKSYLPSPTGKKVLVFTQEGAFGKSNADAVKAVIGGAGATVDNLFVPANATDFTGFAVQAKNAKPDMIFVAWAGTTAAAMWQSLDQQGVLGSTLVVTGIDQRASWPTFGAAGGKISLLAHYFDGASDNEAVAALRKGVDGGKVDLFHPDGFTAAQLVVRAAQEGGDDVEKMITALEGYSFDGIKGKLTVRKEDHALLQPMFQGKFTGSGADLKPELVKAIDPADASPPVAQMKG</sequence>